<evidence type="ECO:0000259" key="13">
    <source>
        <dbReference type="Pfam" id="PF01274"/>
    </source>
</evidence>
<evidence type="ECO:0000256" key="1">
    <source>
        <dbReference type="ARBA" id="ARBA00001946"/>
    </source>
</evidence>
<evidence type="ECO:0000259" key="14">
    <source>
        <dbReference type="Pfam" id="PF20656"/>
    </source>
</evidence>
<keyword evidence="17" id="KW-0012">Acyltransferase</keyword>
<evidence type="ECO:0000259" key="15">
    <source>
        <dbReference type="Pfam" id="PF20658"/>
    </source>
</evidence>
<dbReference type="SUPFAM" id="SSF51645">
    <property type="entry name" value="Malate synthase G"/>
    <property type="match status" value="1"/>
</dbReference>
<dbReference type="Pfam" id="PF20658">
    <property type="entry name" value="MSG_insertion"/>
    <property type="match status" value="1"/>
</dbReference>
<keyword evidence="3 10" id="KW-0963">Cytoplasm</keyword>
<dbReference type="InterPro" id="IPR048355">
    <property type="entry name" value="MS_C"/>
</dbReference>
<evidence type="ECO:0000313" key="17">
    <source>
        <dbReference type="EMBL" id="MCX2936091.1"/>
    </source>
</evidence>
<organism evidence="17 18">
    <name type="scientific">Mycobacterium pinniadriaticum</name>
    <dbReference type="NCBI Taxonomy" id="2994102"/>
    <lineage>
        <taxon>Bacteria</taxon>
        <taxon>Bacillati</taxon>
        <taxon>Actinomycetota</taxon>
        <taxon>Actinomycetes</taxon>
        <taxon>Mycobacteriales</taxon>
        <taxon>Mycobacteriaceae</taxon>
        <taxon>Mycobacterium</taxon>
    </lineage>
</organism>
<accession>A0ABT3S9A2</accession>
<feature type="domain" description="Malate synthase G alpha-beta insertion" evidence="15">
    <location>
        <begin position="160"/>
        <end position="236"/>
    </location>
</feature>
<evidence type="ECO:0000256" key="12">
    <source>
        <dbReference type="RuleBase" id="RU003572"/>
    </source>
</evidence>
<evidence type="ECO:0000313" key="18">
    <source>
        <dbReference type="Proteomes" id="UP001300745"/>
    </source>
</evidence>
<dbReference type="Proteomes" id="UP001300745">
    <property type="component" value="Unassembled WGS sequence"/>
</dbReference>
<dbReference type="EC" id="2.3.3.9" evidence="10 11"/>
<reference evidence="17 18" key="1">
    <citation type="submission" date="2022-11" db="EMBL/GenBank/DDBJ databases">
        <title>Mycobacterium sp. nov.</title>
        <authorList>
            <person name="Papic B."/>
            <person name="Spicic S."/>
            <person name="Duvnjak S."/>
        </authorList>
    </citation>
    <scope>NUCLEOTIDE SEQUENCE [LARGE SCALE GENOMIC DNA]</scope>
    <source>
        <strain evidence="17 18">CVI_P4</strain>
    </source>
</reference>
<feature type="binding site" evidence="10">
    <location>
        <position position="314"/>
    </location>
    <ligand>
        <name>acetyl-CoA</name>
        <dbReference type="ChEBI" id="CHEBI:57288"/>
    </ligand>
</feature>
<dbReference type="InterPro" id="IPR048356">
    <property type="entry name" value="MS_N"/>
</dbReference>
<dbReference type="Pfam" id="PF20656">
    <property type="entry name" value="MS_N"/>
    <property type="match status" value="1"/>
</dbReference>
<feature type="active site" description="Proton acceptor" evidence="10">
    <location>
        <position position="341"/>
    </location>
</feature>
<comment type="similarity">
    <text evidence="10 12">Belongs to the malate synthase family. GlcB subfamily.</text>
</comment>
<dbReference type="Gene3D" id="1.20.1220.12">
    <property type="entry name" value="Malate synthase, domain III"/>
    <property type="match status" value="1"/>
</dbReference>
<comment type="subunit">
    <text evidence="10">Monomer.</text>
</comment>
<keyword evidence="18" id="KW-1185">Reference proteome</keyword>
<keyword evidence="8 10" id="KW-0558">Oxidation</keyword>
<dbReference type="InterPro" id="IPR044856">
    <property type="entry name" value="Malate_synth_C_sf"/>
</dbReference>
<comment type="caution">
    <text evidence="10">Lacks conserved residue(s) required for the propagation of feature annotation.</text>
</comment>
<sequence length="732" mass="79520">MTDRVPVGNLRVAQVLYDFITNEALPGTGIDPDSFWSGVDKVVTDLTPQNQDLLARRDELQAQIDKWHRQRIIGGIDAGEYQQFLADIGYLLPEPADFTITTSGVDDEITTTAGPQLVVPILNARFALNAANARWGSLYDALYGTDVIGTEDGAEPGSSYNKVRGDKVIAYARNFLDQAVPLATGSWADATGISLADGALEITLGDGQSTQLASPEKFVGYTGELGSPAWSVLLVNHGLHIEVLIDPESPVGATDRAGIKDVVLESAITTIMDFEDSVAAVDADDKVLGYRNWLGLNKGDLAEEVSKGGKTFTRVLNEDRTYKAPDSSEFSLPGRSLLFVRNVGHLMTNDAIIMAGDGDEGTEIFEGIQDALFTSLIALHGLRAEDGSPRQNSRTGSIYIVKPKMHGPDEVAFTCELFSRVEDVLGLPQNTIKVGIMDEERRTSANLKACVKAAADRVAFINTGFLDRTGDEIHTSMEAGPMIRKGAMKTQPWILAYEDQNVDVGLATGFSGRAQIGKGMWAMTDLMADMVEQKIGQPKAGATTAWVPSPTAATLHAMHYHYVDVYEVHKELAGKTRTTLDELLTIPLAAELAWSPEEIHEEVDNNCQSILGYVVRWIDAGVGCSKVPDIHDIALMEDRATLRISSQLLANWLRHGVITEDTVRESLRRMAAVVDDQNAGDPEFRPMAPDPEGSIAFQAAQELILAGAAQPNGYTEPILHRRRREYKASIGA</sequence>
<evidence type="ECO:0000256" key="5">
    <source>
        <dbReference type="ARBA" id="ARBA00022679"/>
    </source>
</evidence>
<protein>
    <recommendedName>
        <fullName evidence="10 11">Malate synthase G</fullName>
        <ecNumber evidence="10 11">2.3.3.9</ecNumber>
    </recommendedName>
</protein>
<feature type="binding site" evidence="10">
    <location>
        <position position="439"/>
    </location>
    <ligand>
        <name>glyoxylate</name>
        <dbReference type="ChEBI" id="CHEBI:36655"/>
    </ligand>
</feature>
<evidence type="ECO:0000256" key="6">
    <source>
        <dbReference type="ARBA" id="ARBA00022723"/>
    </source>
</evidence>
<feature type="binding site" evidence="10">
    <location>
        <begin position="464"/>
        <end position="467"/>
    </location>
    <ligand>
        <name>glyoxylate</name>
        <dbReference type="ChEBI" id="CHEBI:36655"/>
    </ligand>
</feature>
<feature type="binding site" evidence="10">
    <location>
        <position position="277"/>
    </location>
    <ligand>
        <name>acetyl-CoA</name>
        <dbReference type="ChEBI" id="CHEBI:57288"/>
    </ligand>
</feature>
<evidence type="ECO:0000256" key="7">
    <source>
        <dbReference type="ARBA" id="ARBA00022842"/>
    </source>
</evidence>
<keyword evidence="6 10" id="KW-0479">Metal-binding</keyword>
<dbReference type="PANTHER" id="PTHR42739:SF1">
    <property type="entry name" value="MALATE SYNTHASE G"/>
    <property type="match status" value="1"/>
</dbReference>
<evidence type="ECO:0000256" key="9">
    <source>
        <dbReference type="ARBA" id="ARBA00047918"/>
    </source>
</evidence>
<comment type="caution">
    <text evidence="17">The sequence shown here is derived from an EMBL/GenBank/DDBJ whole genome shotgun (WGS) entry which is preliminary data.</text>
</comment>
<feature type="binding site" evidence="10">
    <location>
        <begin position="125"/>
        <end position="126"/>
    </location>
    <ligand>
        <name>acetyl-CoA</name>
        <dbReference type="ChEBI" id="CHEBI:57288"/>
    </ligand>
</feature>
<dbReference type="CDD" id="cd00728">
    <property type="entry name" value="malate_synt_G"/>
    <property type="match status" value="1"/>
</dbReference>
<feature type="binding site" evidence="10">
    <location>
        <position position="341"/>
    </location>
    <ligand>
        <name>glyoxylate</name>
        <dbReference type="ChEBI" id="CHEBI:36655"/>
    </ligand>
</feature>
<feature type="domain" description="Malate synthase C-terminal" evidence="16">
    <location>
        <begin position="598"/>
        <end position="686"/>
    </location>
</feature>
<feature type="binding site" evidence="10">
    <location>
        <position position="467"/>
    </location>
    <ligand>
        <name>Mg(2+)</name>
        <dbReference type="ChEBI" id="CHEBI:18420"/>
    </ligand>
</feature>
<comment type="function">
    <text evidence="10">Involved in the glycolate utilization. Catalyzes the condensation and subsequent hydrolysis of acetyl-coenzyme A (acetyl-CoA) and glyoxylate to form malate and CoA.</text>
</comment>
<keyword evidence="4 10" id="KW-0816">Tricarboxylic acid cycle</keyword>
<evidence type="ECO:0000259" key="16">
    <source>
        <dbReference type="Pfam" id="PF20659"/>
    </source>
</evidence>
<keyword evidence="2 10" id="KW-0329">Glyoxylate bypass</keyword>
<dbReference type="Gene3D" id="3.20.20.360">
    <property type="entry name" value="Malate synthase, domain 3"/>
    <property type="match status" value="2"/>
</dbReference>
<comment type="catalytic activity">
    <reaction evidence="9 10 12">
        <text>glyoxylate + acetyl-CoA + H2O = (S)-malate + CoA + H(+)</text>
        <dbReference type="Rhea" id="RHEA:18181"/>
        <dbReference type="ChEBI" id="CHEBI:15377"/>
        <dbReference type="ChEBI" id="CHEBI:15378"/>
        <dbReference type="ChEBI" id="CHEBI:15589"/>
        <dbReference type="ChEBI" id="CHEBI:36655"/>
        <dbReference type="ChEBI" id="CHEBI:57287"/>
        <dbReference type="ChEBI" id="CHEBI:57288"/>
        <dbReference type="EC" id="2.3.3.9"/>
    </reaction>
</comment>
<keyword evidence="7 10" id="KW-0460">Magnesium</keyword>
<dbReference type="InterPro" id="IPR006253">
    <property type="entry name" value="Malate_synthG"/>
</dbReference>
<comment type="subcellular location">
    <subcellularLocation>
        <location evidence="10 12">Cytoplasm</location>
    </subcellularLocation>
</comment>
<dbReference type="InterPro" id="IPR048357">
    <property type="entry name" value="MSG_insertion"/>
</dbReference>
<dbReference type="InterPro" id="IPR046363">
    <property type="entry name" value="MS_N_TIM-barrel_dom"/>
</dbReference>
<feature type="domain" description="Malate synthase N-terminal" evidence="14">
    <location>
        <begin position="16"/>
        <end position="72"/>
    </location>
</feature>
<feature type="active site" description="Proton donor" evidence="10">
    <location>
        <position position="638"/>
    </location>
</feature>
<name>A0ABT3S9A2_9MYCO</name>
<feature type="binding site" evidence="10">
    <location>
        <position position="548"/>
    </location>
    <ligand>
        <name>acetyl-CoA</name>
        <dbReference type="ChEBI" id="CHEBI:57288"/>
    </ligand>
</feature>
<dbReference type="EMBL" id="JAPJDO010000003">
    <property type="protein sequence ID" value="MCX2936091.1"/>
    <property type="molecule type" value="Genomic_DNA"/>
</dbReference>
<evidence type="ECO:0000256" key="4">
    <source>
        <dbReference type="ARBA" id="ARBA00022532"/>
    </source>
</evidence>
<evidence type="ECO:0000256" key="3">
    <source>
        <dbReference type="ARBA" id="ARBA00022490"/>
    </source>
</evidence>
<feature type="binding site" evidence="10">
    <location>
        <position position="439"/>
    </location>
    <ligand>
        <name>Mg(2+)</name>
        <dbReference type="ChEBI" id="CHEBI:18420"/>
    </ligand>
</feature>
<dbReference type="Pfam" id="PF01274">
    <property type="entry name" value="MS_TIM-barrel"/>
    <property type="match status" value="1"/>
</dbReference>
<dbReference type="PANTHER" id="PTHR42739">
    <property type="entry name" value="MALATE SYNTHASE G"/>
    <property type="match status" value="1"/>
</dbReference>
<gene>
    <name evidence="10" type="primary">glcB</name>
    <name evidence="17" type="ORF">ORI27_05240</name>
</gene>
<evidence type="ECO:0000256" key="11">
    <source>
        <dbReference type="NCBIfam" id="TIGR01345"/>
    </source>
</evidence>
<dbReference type="GO" id="GO:0004474">
    <property type="term" value="F:malate synthase activity"/>
    <property type="evidence" value="ECO:0007669"/>
    <property type="project" value="UniProtKB-EC"/>
</dbReference>
<evidence type="ECO:0000256" key="8">
    <source>
        <dbReference type="ARBA" id="ARBA00023097"/>
    </source>
</evidence>
<feature type="domain" description="Malate synthase TIM barrel" evidence="13">
    <location>
        <begin position="338"/>
        <end position="585"/>
    </location>
</feature>
<keyword evidence="5 10" id="KW-0808">Transferase</keyword>
<feature type="binding site" evidence="10">
    <location>
        <position position="118"/>
    </location>
    <ligand>
        <name>acetyl-CoA</name>
        <dbReference type="ChEBI" id="CHEBI:57288"/>
    </ligand>
</feature>
<feature type="modified residue" description="Cysteine sulfenic acid (-SOH)" evidence="10">
    <location>
        <position position="624"/>
    </location>
</feature>
<evidence type="ECO:0000256" key="10">
    <source>
        <dbReference type="HAMAP-Rule" id="MF_00641"/>
    </source>
</evidence>
<dbReference type="HAMAP" id="MF_00641">
    <property type="entry name" value="Malate_synth_G"/>
    <property type="match status" value="1"/>
</dbReference>
<comment type="pathway">
    <text evidence="10 12">Carbohydrate metabolism; glyoxylate cycle; (S)-malate from isocitrate: step 2/2.</text>
</comment>
<dbReference type="InterPro" id="IPR011076">
    <property type="entry name" value="Malate_synth_sf"/>
</dbReference>
<proteinExistence type="inferred from homology"/>
<dbReference type="NCBIfam" id="TIGR01345">
    <property type="entry name" value="malate_syn_G"/>
    <property type="match status" value="1"/>
</dbReference>
<comment type="cofactor">
    <cofactor evidence="1 10">
        <name>Mg(2+)</name>
        <dbReference type="ChEBI" id="CHEBI:18420"/>
    </cofactor>
</comment>
<dbReference type="Pfam" id="PF20659">
    <property type="entry name" value="MS_C"/>
    <property type="match status" value="1"/>
</dbReference>
<evidence type="ECO:0000256" key="2">
    <source>
        <dbReference type="ARBA" id="ARBA00022435"/>
    </source>
</evidence>
<dbReference type="InterPro" id="IPR001465">
    <property type="entry name" value="Malate_synthase_TIM"/>
</dbReference>
<dbReference type="NCBIfam" id="NF002825">
    <property type="entry name" value="PRK02999.1"/>
    <property type="match status" value="1"/>
</dbReference>